<sequence length="86" mass="9738">METPPYGIDLQQVARSCLLRGEPLSQRYRLTVIVSKAGFVRRWKLVTLEVGKRDIPATSGIGIRMEKPSTKPVRGRQEMVDTTVIR</sequence>
<accession>A0A1T1CZ77</accession>
<comment type="caution">
    <text evidence="2">The sequence shown here is derived from an EMBL/GenBank/DDBJ whole genome shotgun (WGS) entry which is preliminary data.</text>
</comment>
<dbReference type="EMBL" id="MWLE01000093">
    <property type="protein sequence ID" value="OOV33925.1"/>
    <property type="molecule type" value="Genomic_DNA"/>
</dbReference>
<proteinExistence type="predicted"/>
<name>A0A1T1CZ77_9SYNE</name>
<reference evidence="2 3" key="1">
    <citation type="submission" date="2017-02" db="EMBL/GenBank/DDBJ databases">
        <title>Draft Genome Sequences of 'Candidatus Synechococcus spongiarum', Cyanobacterial Symbionts of the Mediterranean Sponge Aplysina aerophoba from two locations.</title>
        <authorList>
            <person name="Slaby B.M."/>
            <person name="Hentschel U."/>
        </authorList>
    </citation>
    <scope>NUCLEOTIDE SEQUENCE [LARGE SCALE GENOMIC DNA]</scope>
    <source>
        <strain evidence="2">LMB bulk15N</strain>
    </source>
</reference>
<dbReference type="Proteomes" id="UP000242590">
    <property type="component" value="Unassembled WGS sequence"/>
</dbReference>
<dbReference type="AlphaFoldDB" id="A0A1T1CZ77"/>
<feature type="compositionally biased region" description="Basic and acidic residues" evidence="1">
    <location>
        <begin position="64"/>
        <end position="79"/>
    </location>
</feature>
<gene>
    <name evidence="2" type="ORF">BV53_06825</name>
</gene>
<organism evidence="2 3">
    <name type="scientific">Candidatus Synechococcus spongiarum LMB bulk15N</name>
    <dbReference type="NCBI Taxonomy" id="1943583"/>
    <lineage>
        <taxon>Bacteria</taxon>
        <taxon>Bacillati</taxon>
        <taxon>Cyanobacteriota</taxon>
        <taxon>Cyanophyceae</taxon>
        <taxon>Synechococcales</taxon>
        <taxon>Synechococcaceae</taxon>
        <taxon>Synechococcus</taxon>
    </lineage>
</organism>
<feature type="region of interest" description="Disordered" evidence="1">
    <location>
        <begin position="61"/>
        <end position="86"/>
    </location>
</feature>
<evidence type="ECO:0000313" key="3">
    <source>
        <dbReference type="Proteomes" id="UP000242590"/>
    </source>
</evidence>
<evidence type="ECO:0000256" key="1">
    <source>
        <dbReference type="SAM" id="MobiDB-lite"/>
    </source>
</evidence>
<protein>
    <submittedName>
        <fullName evidence="2">Uncharacterized protein</fullName>
    </submittedName>
</protein>
<evidence type="ECO:0000313" key="2">
    <source>
        <dbReference type="EMBL" id="OOV33925.1"/>
    </source>
</evidence>